<feature type="transmembrane region" description="Helical" evidence="15">
    <location>
        <begin position="618"/>
        <end position="645"/>
    </location>
</feature>
<comment type="subcellular location">
    <subcellularLocation>
        <location evidence="1">Membrane</location>
        <topology evidence="1">Multi-pass membrane protein</topology>
    </subcellularLocation>
</comment>
<keyword evidence="13" id="KW-0407">Ion channel</keyword>
<keyword evidence="6" id="KW-0677">Repeat</keyword>
<evidence type="ECO:0000256" key="5">
    <source>
        <dbReference type="ARBA" id="ARBA00022692"/>
    </source>
</evidence>
<evidence type="ECO:0000313" key="19">
    <source>
        <dbReference type="Proteomes" id="UP001213000"/>
    </source>
</evidence>
<dbReference type="InterPro" id="IPR050599">
    <property type="entry name" value="VDCC_alpha-1_subunit"/>
</dbReference>
<feature type="domain" description="Ion transport" evidence="16">
    <location>
        <begin position="1462"/>
        <end position="1598"/>
    </location>
</feature>
<evidence type="ECO:0000259" key="16">
    <source>
        <dbReference type="Pfam" id="PF00520"/>
    </source>
</evidence>
<sequence>MLATCLGLVLSAVCPSSLRPTSYLDFILMEPHENEHELANLDNQETAHLTRQADLEARTVPHQGSPRFTPDSATALHASPVKPLGTGDARDKNASVRYWDKVNISSVSSKTQGNPHSTALVMTEGLSQGENEEEKGAQGEEVSVDIMSRFRTNANPMASDKSSLPRPSLKDDNGSPPAVRPRVAPLRSTQPSIRRASLRRASLRRASLRVVNLAGSALEDPMAVTGENDERETRDGVWNEQLPSVLPLRGRTLGIFGPDSALRLFLYRVFTHSQTERVVLMLVLLNAVVLTVQASSPASRFASISPRVEGYFRSWEDSALLALFSIFTLEAFARICVTGFLFDSELSIYACLSQPPSPPHLSLPGKFIQRLQGTWRSLFSLESNKYPRSTQNLALTPRNIDVKYSLPFRLAVQSTVEKTKRGLPYLRQGWNRIDFIAVLTFWITFGLAVTGAERGKHHVGLFRALSALRTARLLTMTTGTTTMMRSFKIIWPLLTRVAYFVFFVVMIFAIIGIQFFDGSLQRTCVFLGIHGEADVELRDQYCGSYIDPTTLRPVGYVAANGINSPRVRGYTCPLGQVCKARLYSEGKSPEAGIMSFDAIWYSAFQVMVTLTGDGWKKVMYAVIDSNVFAACLFFIVCVIALDFWLRKLFLAAMIHTFRALRSSTRTTVFGGTPLVLDQDDLNQTSVDAKVQRPAPLRKRNHIRVIYHQTRLIWPLLALVSFILQASHPLEVSKAHGAVPSFFELGITLAFDVEIAVRLLGAFPNWREFWLRKRNAIDLVLALARFYRVILVVPTMKPLLLLAFGNVSAIANLFLFFVLLNYITTLVAVQLFREASPSKQMSTYSDFGYGFLSVWRIFSGKKWTSVFYGATTARMQVGGTVIVAIFLVLAILFSALIVQPLFVAVIDENFHVAEATRRSKAAFRFWAGDAVRAEGSTWTKIVNPYRWFNVSAEASSQSHTRRISKQRSLSLSKDGIEREELDDEQVLGDRRISKRPRHGGPLYLPRWLGTLEKLFTGRSSADLTPLARLKQHTEQQSQDPGIGSHVRDQDETERQLDLLMRMKPERTTLDAENKFDDRKQRDTILIQAHPSFDKVFWLIPQGNWARRMCQRIVQPPHDGRINGVQYSPVALCVFQLIISLVVIGGIIVGSIATPLYGQNHSSSNRLNRISRLDIAERALSFTLCIEFILKVLADGLIWAPDAYLTSGRNILDFFIMIGTVINVAMRPVAAPGAYRHLGVLKALKVLRLITLFHPMRSAFRSLMAWRVLAVLGLTVLYMMPYATWGLNIFSGKMHACNDGDMGQLSQCSGEYKRAVVADSFGFLVPRVWDNSLTSKASSFDSFKLSLLALYEISLSETWADMVSVATKAAGKGVESRADTTPVNSIFFLIYNITSAITLALLTSIMINHFSSRAGTAFLTQPQREWINLEKFLRRQEPLKRPSRIPINRIKRWCFDQSVHKNGWWSRVMTILLCLHILALMSQTSSNRKVTEMRSESDSLLLTPMLPALTLELLDSSFLIVTSAYIMDISVKLYGVGWRSFVMGGWNLFDVLVALGSFFTTVISRSGSNNLALHQVQNLFLVSISLKLVQRVDNLMSLFEITMFIGLVVESFSYVYERPDNANERIPREEIRDFKSIWAECANPQGYLERHRLVYFLSRLRGVFEVKIYPSEYSVNSLKLAGLPPENAAQFGSYLNSDINIRAVERVLDSIDRSVIKRRKALYSRLYHEAILSSRPGVGISFTEMLLLLAHHRLIEDNEALVPKDMAIRAEVNRVVTDLVLLDRVRSLFKMVSQRRRFLAHLWERHQPAVYDIPSIVVDAVEPSEVDSQASFAVDRSRLQRNRWNNRRRERNRATPSGGRGSIGAQFDGNTFVDAAESSNVSVVNAAESSKVKIVHNHSSSSGTGFNELRSAAVHEAMRDSPTRELPRCFEGTRLEYRREITSWGKGKWRSRNARVLWMDGPAGVGKSAVAQTWTEELEDRFAAAFFFSRANGWNKPSTFLPTIAYQLATRYPSYRYAVDAAITRDPLILQASIPVQFRELIVKPLREISSQDRAGIEDAIIVVDGLDECNGLQAQSTIINVVITSASEGTSPFLWGIFTRPESTIVTAFSSSVALKVTWRLTLPVRAHHVDQDMEAYLRDGFHTIRVKHPSISPLWPPEESLNQLIEQSNGLFVYGTSAIRYIDQGSDSTRLGPEERLQLLLDRGKGPRARLSQLDQLYLLIMDLIPKTALQDVLLVLYANHYFRNYTPNNPQSAQLWQTVPILSSLLGFSNSAFYDTLSPLHSVLNIASPDGNTHPSIRFYHASFTDFLTAVERSTEDYHITTNAICSLFYSACVSVLLSESPILAPPGKRWRPLREFYDDSEKVVIVHQAAMETVIVLPSQIHDFQLSNYPQTLEQLSQIDWGAESDSYEVDFLLSHITYFSGQIPHEWRRRIFFAIQRLSLGYSDESDTELFPISQLLNLSAIVEPELPDMSDPSNSQQPDSALPPDEKIVEPSGPAPTLDVENKQTHSVAGAVV</sequence>
<evidence type="ECO:0000256" key="9">
    <source>
        <dbReference type="ARBA" id="ARBA00022989"/>
    </source>
</evidence>
<dbReference type="InterPro" id="IPR027359">
    <property type="entry name" value="Volt_channel_dom_sf"/>
</dbReference>
<dbReference type="EMBL" id="JANIEX010000182">
    <property type="protein sequence ID" value="KAJ3571501.1"/>
    <property type="molecule type" value="Genomic_DNA"/>
</dbReference>
<evidence type="ECO:0000256" key="14">
    <source>
        <dbReference type="SAM" id="MobiDB-lite"/>
    </source>
</evidence>
<feature type="transmembrane region" description="Helical" evidence="15">
    <location>
        <begin position="1132"/>
        <end position="1156"/>
    </location>
</feature>
<dbReference type="InterPro" id="IPR027417">
    <property type="entry name" value="P-loop_NTPase"/>
</dbReference>
<keyword evidence="12" id="KW-0325">Glycoprotein</keyword>
<feature type="transmembrane region" description="Helical" evidence="15">
    <location>
        <begin position="1503"/>
        <end position="1524"/>
    </location>
</feature>
<feature type="domain" description="Ion transport" evidence="16">
    <location>
        <begin position="1137"/>
        <end position="1410"/>
    </location>
</feature>
<dbReference type="SUPFAM" id="SSF52540">
    <property type="entry name" value="P-loop containing nucleoside triphosphate hydrolases"/>
    <property type="match status" value="1"/>
</dbReference>
<dbReference type="SUPFAM" id="SSF81324">
    <property type="entry name" value="Voltage-gated potassium channels"/>
    <property type="match status" value="3"/>
</dbReference>
<dbReference type="Gene3D" id="1.20.120.350">
    <property type="entry name" value="Voltage-gated potassium channels. Chain C"/>
    <property type="match status" value="3"/>
</dbReference>
<feature type="transmembrane region" description="Helical" evidence="15">
    <location>
        <begin position="798"/>
        <end position="831"/>
    </location>
</feature>
<feature type="transmembrane region" description="Helical" evidence="15">
    <location>
        <begin position="1177"/>
        <end position="1197"/>
    </location>
</feature>
<feature type="transmembrane region" description="Helical" evidence="15">
    <location>
        <begin position="1462"/>
        <end position="1483"/>
    </location>
</feature>
<feature type="domain" description="Ion transport" evidence="16">
    <location>
        <begin position="778"/>
        <end position="914"/>
    </location>
</feature>
<protein>
    <submittedName>
        <fullName evidence="18">Uncharacterized protein</fullName>
    </submittedName>
</protein>
<evidence type="ECO:0000256" key="6">
    <source>
        <dbReference type="ARBA" id="ARBA00022737"/>
    </source>
</evidence>
<keyword evidence="4" id="KW-0107">Calcium channel</keyword>
<evidence type="ECO:0000256" key="12">
    <source>
        <dbReference type="ARBA" id="ARBA00023180"/>
    </source>
</evidence>
<reference evidence="18" key="1">
    <citation type="submission" date="2022-07" db="EMBL/GenBank/DDBJ databases">
        <title>Genome Sequence of Leucocoprinus birnbaumii.</title>
        <authorList>
            <person name="Buettner E."/>
        </authorList>
    </citation>
    <scope>NUCLEOTIDE SEQUENCE</scope>
    <source>
        <strain evidence="18">VT141</strain>
    </source>
</reference>
<feature type="transmembrane region" description="Helical" evidence="15">
    <location>
        <begin position="1262"/>
        <end position="1283"/>
    </location>
</feature>
<evidence type="ECO:0000256" key="8">
    <source>
        <dbReference type="ARBA" id="ARBA00022882"/>
    </source>
</evidence>
<evidence type="ECO:0000256" key="4">
    <source>
        <dbReference type="ARBA" id="ARBA00022673"/>
    </source>
</evidence>
<feature type="region of interest" description="Disordered" evidence="14">
    <location>
        <begin position="153"/>
        <end position="198"/>
    </location>
</feature>
<evidence type="ECO:0000313" key="18">
    <source>
        <dbReference type="EMBL" id="KAJ3571501.1"/>
    </source>
</evidence>
<evidence type="ECO:0000256" key="11">
    <source>
        <dbReference type="ARBA" id="ARBA00023136"/>
    </source>
</evidence>
<evidence type="ECO:0000256" key="1">
    <source>
        <dbReference type="ARBA" id="ARBA00004141"/>
    </source>
</evidence>
<keyword evidence="10" id="KW-0406">Ion transport</keyword>
<feature type="region of interest" description="Disordered" evidence="14">
    <location>
        <begin position="61"/>
        <end position="89"/>
    </location>
</feature>
<dbReference type="InterPro" id="IPR005821">
    <property type="entry name" value="Ion_trans_dom"/>
</dbReference>
<name>A0AAD5YSJ9_9AGAR</name>
<feature type="compositionally biased region" description="Polar residues" evidence="14">
    <location>
        <begin position="153"/>
        <end position="162"/>
    </location>
</feature>
<keyword evidence="2" id="KW-0813">Transport</keyword>
<feature type="region of interest" description="Disordered" evidence="14">
    <location>
        <begin position="2470"/>
        <end position="2517"/>
    </location>
</feature>
<dbReference type="Gene3D" id="3.40.50.300">
    <property type="entry name" value="P-loop containing nucleotide triphosphate hydrolases"/>
    <property type="match status" value="1"/>
</dbReference>
<keyword evidence="11 15" id="KW-0472">Membrane</keyword>
<comment type="caution">
    <text evidence="18">The sequence shown here is derived from an EMBL/GenBank/DDBJ whole genome shotgun (WGS) entry which is preliminary data.</text>
</comment>
<dbReference type="Gene3D" id="1.10.287.70">
    <property type="match status" value="3"/>
</dbReference>
<feature type="compositionally biased region" description="Low complexity" evidence="14">
    <location>
        <begin position="176"/>
        <end position="185"/>
    </location>
</feature>
<keyword evidence="9 15" id="KW-1133">Transmembrane helix</keyword>
<proteinExistence type="predicted"/>
<dbReference type="PANTHER" id="PTHR45628:SF7">
    <property type="entry name" value="VOLTAGE-DEPENDENT CALCIUM CHANNEL TYPE A SUBUNIT ALPHA-1"/>
    <property type="match status" value="1"/>
</dbReference>
<accession>A0AAD5YSJ9</accession>
<feature type="region of interest" description="Disordered" evidence="14">
    <location>
        <begin position="1841"/>
        <end position="1864"/>
    </location>
</feature>
<dbReference type="GO" id="GO:0005891">
    <property type="term" value="C:voltage-gated calcium channel complex"/>
    <property type="evidence" value="ECO:0007669"/>
    <property type="project" value="TreeGrafter"/>
</dbReference>
<evidence type="ECO:0000256" key="7">
    <source>
        <dbReference type="ARBA" id="ARBA00022837"/>
    </source>
</evidence>
<keyword evidence="8" id="KW-0851">Voltage-gated channel</keyword>
<evidence type="ECO:0000256" key="2">
    <source>
        <dbReference type="ARBA" id="ARBA00022448"/>
    </source>
</evidence>
<evidence type="ECO:0000256" key="15">
    <source>
        <dbReference type="SAM" id="Phobius"/>
    </source>
</evidence>
<organism evidence="18 19">
    <name type="scientific">Leucocoprinus birnbaumii</name>
    <dbReference type="NCBI Taxonomy" id="56174"/>
    <lineage>
        <taxon>Eukaryota</taxon>
        <taxon>Fungi</taxon>
        <taxon>Dikarya</taxon>
        <taxon>Basidiomycota</taxon>
        <taxon>Agaricomycotina</taxon>
        <taxon>Agaricomycetes</taxon>
        <taxon>Agaricomycetidae</taxon>
        <taxon>Agaricales</taxon>
        <taxon>Agaricineae</taxon>
        <taxon>Agaricaceae</taxon>
        <taxon>Leucocoprinus</taxon>
    </lineage>
</organism>
<feature type="transmembrane region" description="Helical" evidence="15">
    <location>
        <begin position="1209"/>
        <end position="1228"/>
    </location>
</feature>
<dbReference type="GO" id="GO:0098703">
    <property type="term" value="P:calcium ion import across plasma membrane"/>
    <property type="evidence" value="ECO:0007669"/>
    <property type="project" value="TreeGrafter"/>
</dbReference>
<feature type="domain" description="Ion transport" evidence="16">
    <location>
        <begin position="276"/>
        <end position="664"/>
    </location>
</feature>
<keyword evidence="7" id="KW-0106">Calcium</keyword>
<feature type="transmembrane region" description="Helical" evidence="15">
    <location>
        <begin position="1536"/>
        <end position="1557"/>
    </location>
</feature>
<evidence type="ECO:0000259" key="17">
    <source>
        <dbReference type="Pfam" id="PF24883"/>
    </source>
</evidence>
<feature type="transmembrane region" description="Helical" evidence="15">
    <location>
        <begin position="1384"/>
        <end position="1405"/>
    </location>
</feature>
<dbReference type="PANTHER" id="PTHR45628">
    <property type="entry name" value="VOLTAGE-DEPENDENT CALCIUM CHANNEL TYPE A SUBUNIT ALPHA-1"/>
    <property type="match status" value="1"/>
</dbReference>
<feature type="transmembrane region" description="Helical" evidence="15">
    <location>
        <begin position="497"/>
        <end position="516"/>
    </location>
</feature>
<dbReference type="Pfam" id="PF00520">
    <property type="entry name" value="Ion_trans"/>
    <property type="match status" value="4"/>
</dbReference>
<dbReference type="Proteomes" id="UP001213000">
    <property type="component" value="Unassembled WGS sequence"/>
</dbReference>
<evidence type="ECO:0000256" key="3">
    <source>
        <dbReference type="ARBA" id="ARBA00022568"/>
    </source>
</evidence>
<gene>
    <name evidence="18" type="ORF">NP233_g3711</name>
</gene>
<feature type="transmembrane region" description="Helical" evidence="15">
    <location>
        <begin position="880"/>
        <end position="901"/>
    </location>
</feature>
<dbReference type="InterPro" id="IPR056884">
    <property type="entry name" value="NPHP3-like_N"/>
</dbReference>
<evidence type="ECO:0000256" key="10">
    <source>
        <dbReference type="ARBA" id="ARBA00023065"/>
    </source>
</evidence>
<evidence type="ECO:0000256" key="13">
    <source>
        <dbReference type="ARBA" id="ARBA00023303"/>
    </source>
</evidence>
<dbReference type="GO" id="GO:0008331">
    <property type="term" value="F:high voltage-gated calcium channel activity"/>
    <property type="evidence" value="ECO:0007669"/>
    <property type="project" value="TreeGrafter"/>
</dbReference>
<feature type="domain" description="Nephrocystin 3-like N-terminal" evidence="17">
    <location>
        <begin position="1946"/>
        <end position="2090"/>
    </location>
</feature>
<feature type="region of interest" description="Disordered" evidence="14">
    <location>
        <begin position="1029"/>
        <end position="1049"/>
    </location>
</feature>
<keyword evidence="3" id="KW-0109">Calcium transport</keyword>
<keyword evidence="5 15" id="KW-0812">Transmembrane</keyword>
<keyword evidence="19" id="KW-1185">Reference proteome</keyword>
<dbReference type="Pfam" id="PF24883">
    <property type="entry name" value="NPHP3_N"/>
    <property type="match status" value="1"/>
</dbReference>